<dbReference type="Proteomes" id="UP000245212">
    <property type="component" value="Unassembled WGS sequence"/>
</dbReference>
<sequence>MATDTGTMIRGSLVALVTPMKPDGKLDLDAYRALIDWHIEEGTDALVVVGTTGESPTVSIMEHEELIRIAVEHTAGRVPVIAGVGANSTSEAIHLTEHAKSVGADAGLSVVPYYNRPSQEGMYRHFKAVAEAVDLPIILYNVPGRTVADIANETVLRLAEVPGIIGIKDATGNLPRGIELLRDRPEGFAVYSGDDPTAASLILMGAEGNISVTANVAPRLMHELCVAALEGDLPRVRELNNRLSVLNKVLFIESNPIPVKWALAEMGRTQLGYRLPLCELSAVHHDVVRRALLDIGAAQTA</sequence>
<feature type="active site" description="Schiff-base intermediate with substrate" evidence="12 14">
    <location>
        <position position="168"/>
    </location>
</feature>
<dbReference type="RefSeq" id="WP_109061414.1">
    <property type="nucleotide sequence ID" value="NZ_QETA01000002.1"/>
</dbReference>
<dbReference type="EC" id="4.3.3.7" evidence="4 12"/>
<reference evidence="17" key="1">
    <citation type="submission" date="2018-05" db="EMBL/GenBank/DDBJ databases">
        <authorList>
            <person name="Li Y."/>
        </authorList>
    </citation>
    <scope>NUCLEOTIDE SEQUENCE [LARGE SCALE GENOMIC DNA]</scope>
    <source>
        <strain evidence="17">3d-2-2</strain>
    </source>
</reference>
<dbReference type="InterPro" id="IPR013785">
    <property type="entry name" value="Aldolase_TIM"/>
</dbReference>
<gene>
    <name evidence="12" type="primary">dapA</name>
    <name evidence="16" type="ORF">DD235_07505</name>
</gene>
<dbReference type="Pfam" id="PF00701">
    <property type="entry name" value="DHDPS"/>
    <property type="match status" value="1"/>
</dbReference>
<organism evidence="16 17">
    <name type="scientific">Corticimicrobacter populi</name>
    <dbReference type="NCBI Taxonomy" id="2175229"/>
    <lineage>
        <taxon>Bacteria</taxon>
        <taxon>Pseudomonadati</taxon>
        <taxon>Pseudomonadota</taxon>
        <taxon>Betaproteobacteria</taxon>
        <taxon>Burkholderiales</taxon>
        <taxon>Alcaligenaceae</taxon>
        <taxon>Corticimicrobacter</taxon>
    </lineage>
</organism>
<evidence type="ECO:0000256" key="10">
    <source>
        <dbReference type="ARBA" id="ARBA00023270"/>
    </source>
</evidence>
<accession>A0A2V1K1Z2</accession>
<dbReference type="PANTHER" id="PTHR12128">
    <property type="entry name" value="DIHYDRODIPICOLINATE SYNTHASE"/>
    <property type="match status" value="1"/>
</dbReference>
<comment type="caution">
    <text evidence="12">Was originally thought to be a dihydrodipicolinate synthase (DHDPS), catalyzing the condensation of (S)-aspartate-beta-semialdehyde [(S)-ASA] and pyruvate to dihydrodipicolinate (DHDP). However, it was shown in E.coli that the product of the enzymatic reaction is not dihydrodipicolinate but in fact (4S)-4-hydroxy-2,3,4,5-tetrahydro-(2S)-dipicolinic acid (HTPA), and that the consecutive dehydration reaction leading to DHDP is not spontaneous but catalyzed by DapB.</text>
</comment>
<evidence type="ECO:0000256" key="14">
    <source>
        <dbReference type="PIRSR" id="PIRSR001365-1"/>
    </source>
</evidence>
<evidence type="ECO:0000313" key="17">
    <source>
        <dbReference type="Proteomes" id="UP000245212"/>
    </source>
</evidence>
<keyword evidence="10 12" id="KW-0704">Schiff base</keyword>
<dbReference type="CDD" id="cd00950">
    <property type="entry name" value="DHDPS"/>
    <property type="match status" value="1"/>
</dbReference>
<evidence type="ECO:0000256" key="2">
    <source>
        <dbReference type="ARBA" id="ARBA00005120"/>
    </source>
</evidence>
<evidence type="ECO:0000256" key="3">
    <source>
        <dbReference type="ARBA" id="ARBA00007592"/>
    </source>
</evidence>
<evidence type="ECO:0000256" key="4">
    <source>
        <dbReference type="ARBA" id="ARBA00012086"/>
    </source>
</evidence>
<comment type="pathway">
    <text evidence="2 12">Amino-acid biosynthesis; L-lysine biosynthesis via DAP pathway; (S)-tetrahydrodipicolinate from L-aspartate: step 3/4.</text>
</comment>
<dbReference type="AlphaFoldDB" id="A0A2V1K1Z2"/>
<feature type="active site" description="Proton donor/acceptor" evidence="12 14">
    <location>
        <position position="140"/>
    </location>
</feature>
<evidence type="ECO:0000256" key="11">
    <source>
        <dbReference type="ARBA" id="ARBA00047836"/>
    </source>
</evidence>
<dbReference type="PIRSF" id="PIRSF001365">
    <property type="entry name" value="DHDPS"/>
    <property type="match status" value="1"/>
</dbReference>
<dbReference type="GO" id="GO:0005829">
    <property type="term" value="C:cytosol"/>
    <property type="evidence" value="ECO:0007669"/>
    <property type="project" value="TreeGrafter"/>
</dbReference>
<evidence type="ECO:0000256" key="15">
    <source>
        <dbReference type="PIRSR" id="PIRSR001365-2"/>
    </source>
</evidence>
<dbReference type="PROSITE" id="PS00666">
    <property type="entry name" value="DHDPS_2"/>
    <property type="match status" value="1"/>
</dbReference>
<dbReference type="SUPFAM" id="SSF51569">
    <property type="entry name" value="Aldolase"/>
    <property type="match status" value="1"/>
</dbReference>
<dbReference type="PRINTS" id="PR00146">
    <property type="entry name" value="DHPICSNTHASE"/>
</dbReference>
<proteinExistence type="inferred from homology"/>
<keyword evidence="8 12" id="KW-0457">Lysine biosynthesis</keyword>
<comment type="function">
    <text evidence="1 12">Catalyzes the condensation of (S)-aspartate-beta-semialdehyde [(S)-ASA] and pyruvate to 4-hydroxy-tetrahydrodipicolinate (HTPA).</text>
</comment>
<dbReference type="HAMAP" id="MF_00418">
    <property type="entry name" value="DapA"/>
    <property type="match status" value="1"/>
</dbReference>
<keyword evidence="5 12" id="KW-0963">Cytoplasm</keyword>
<evidence type="ECO:0000256" key="13">
    <source>
        <dbReference type="PIRNR" id="PIRNR001365"/>
    </source>
</evidence>
<evidence type="ECO:0000313" key="16">
    <source>
        <dbReference type="EMBL" id="PWF24136.1"/>
    </source>
</evidence>
<dbReference type="PROSITE" id="PS00665">
    <property type="entry name" value="DHDPS_1"/>
    <property type="match status" value="1"/>
</dbReference>
<comment type="catalytic activity">
    <reaction evidence="11 12">
        <text>L-aspartate 4-semialdehyde + pyruvate = (2S,4S)-4-hydroxy-2,3,4,5-tetrahydrodipicolinate + H2O + H(+)</text>
        <dbReference type="Rhea" id="RHEA:34171"/>
        <dbReference type="ChEBI" id="CHEBI:15361"/>
        <dbReference type="ChEBI" id="CHEBI:15377"/>
        <dbReference type="ChEBI" id="CHEBI:15378"/>
        <dbReference type="ChEBI" id="CHEBI:67139"/>
        <dbReference type="ChEBI" id="CHEBI:537519"/>
        <dbReference type="EC" id="4.3.3.7"/>
    </reaction>
</comment>
<dbReference type="InterPro" id="IPR020624">
    <property type="entry name" value="Schiff_base-form_aldolases_CS"/>
</dbReference>
<dbReference type="InterPro" id="IPR002220">
    <property type="entry name" value="DapA-like"/>
</dbReference>
<feature type="site" description="Part of a proton relay during catalysis" evidence="12">
    <location>
        <position position="114"/>
    </location>
</feature>
<comment type="caution">
    <text evidence="16">The sequence shown here is derived from an EMBL/GenBank/DDBJ whole genome shotgun (WGS) entry which is preliminary data.</text>
</comment>
<name>A0A2V1K1Z2_9BURK</name>
<evidence type="ECO:0000256" key="9">
    <source>
        <dbReference type="ARBA" id="ARBA00023239"/>
    </source>
</evidence>
<dbReference type="NCBIfam" id="TIGR00674">
    <property type="entry name" value="dapA"/>
    <property type="match status" value="1"/>
</dbReference>
<dbReference type="GO" id="GO:0019877">
    <property type="term" value="P:diaminopimelate biosynthetic process"/>
    <property type="evidence" value="ECO:0007669"/>
    <property type="project" value="UniProtKB-UniRule"/>
</dbReference>
<evidence type="ECO:0000256" key="6">
    <source>
        <dbReference type="ARBA" id="ARBA00022605"/>
    </source>
</evidence>
<comment type="subcellular location">
    <subcellularLocation>
        <location evidence="12">Cytoplasm</location>
    </subcellularLocation>
</comment>
<comment type="similarity">
    <text evidence="3 12 13">Belongs to the DapA family.</text>
</comment>
<evidence type="ECO:0000256" key="1">
    <source>
        <dbReference type="ARBA" id="ARBA00003294"/>
    </source>
</evidence>
<dbReference type="EMBL" id="QETA01000002">
    <property type="protein sequence ID" value="PWF24136.1"/>
    <property type="molecule type" value="Genomic_DNA"/>
</dbReference>
<evidence type="ECO:0000256" key="7">
    <source>
        <dbReference type="ARBA" id="ARBA00022915"/>
    </source>
</evidence>
<dbReference type="InterPro" id="IPR020625">
    <property type="entry name" value="Schiff_base-form_aldolases_AS"/>
</dbReference>
<feature type="binding site" evidence="12 15">
    <location>
        <position position="52"/>
    </location>
    <ligand>
        <name>pyruvate</name>
        <dbReference type="ChEBI" id="CHEBI:15361"/>
    </ligand>
</feature>
<keyword evidence="9 12" id="KW-0456">Lyase</keyword>
<evidence type="ECO:0000256" key="12">
    <source>
        <dbReference type="HAMAP-Rule" id="MF_00418"/>
    </source>
</evidence>
<protein>
    <recommendedName>
        <fullName evidence="4 12">4-hydroxy-tetrahydrodipicolinate synthase</fullName>
        <shortName evidence="12">HTPA synthase</shortName>
        <ecNumber evidence="4 12">4.3.3.7</ecNumber>
    </recommendedName>
</protein>
<evidence type="ECO:0000256" key="8">
    <source>
        <dbReference type="ARBA" id="ARBA00023154"/>
    </source>
</evidence>
<dbReference type="UniPathway" id="UPA00034">
    <property type="reaction ID" value="UER00017"/>
</dbReference>
<keyword evidence="17" id="KW-1185">Reference proteome</keyword>
<dbReference type="GO" id="GO:0008840">
    <property type="term" value="F:4-hydroxy-tetrahydrodipicolinate synthase activity"/>
    <property type="evidence" value="ECO:0007669"/>
    <property type="project" value="UniProtKB-UniRule"/>
</dbReference>
<dbReference type="PANTHER" id="PTHR12128:SF66">
    <property type="entry name" value="4-HYDROXY-2-OXOGLUTARATE ALDOLASE, MITOCHONDRIAL"/>
    <property type="match status" value="1"/>
</dbReference>
<dbReference type="InterPro" id="IPR005263">
    <property type="entry name" value="DapA"/>
</dbReference>
<feature type="binding site" evidence="12 15">
    <location>
        <position position="210"/>
    </location>
    <ligand>
        <name>pyruvate</name>
        <dbReference type="ChEBI" id="CHEBI:15361"/>
    </ligand>
</feature>
<comment type="subunit">
    <text evidence="12">Homotetramer; dimer of dimers.</text>
</comment>
<dbReference type="SMART" id="SM01130">
    <property type="entry name" value="DHDPS"/>
    <property type="match status" value="1"/>
</dbReference>
<feature type="site" description="Part of a proton relay during catalysis" evidence="12">
    <location>
        <position position="51"/>
    </location>
</feature>
<keyword evidence="6 12" id="KW-0028">Amino-acid biosynthesis</keyword>
<evidence type="ECO:0000256" key="5">
    <source>
        <dbReference type="ARBA" id="ARBA00022490"/>
    </source>
</evidence>
<dbReference type="Gene3D" id="3.20.20.70">
    <property type="entry name" value="Aldolase class I"/>
    <property type="match status" value="1"/>
</dbReference>
<keyword evidence="7 12" id="KW-0220">Diaminopimelate biosynthesis</keyword>
<dbReference type="GO" id="GO:0009089">
    <property type="term" value="P:lysine biosynthetic process via diaminopimelate"/>
    <property type="evidence" value="ECO:0007669"/>
    <property type="project" value="UniProtKB-UniRule"/>
</dbReference>